<accession>A0A9J7GSK0</accession>
<dbReference type="AlphaFoldDB" id="A0A9J7GSK0"/>
<gene>
    <name evidence="7" type="primary">LOC113834972</name>
</gene>
<dbReference type="RefSeq" id="XP_035297480.1">
    <property type="nucleotide sequence ID" value="XM_035441589.1"/>
</dbReference>
<keyword evidence="2" id="KW-0964">Secreted</keyword>
<comment type="similarity">
    <text evidence="4">Belongs to the secretoglobin family. Lipophilin subfamily.</text>
</comment>
<evidence type="ECO:0000256" key="5">
    <source>
        <dbReference type="SAM" id="SignalP"/>
    </source>
</evidence>
<dbReference type="PROSITE" id="PS51311">
    <property type="entry name" value="SCGB"/>
    <property type="match status" value="1"/>
</dbReference>
<evidence type="ECO:0000256" key="4">
    <source>
        <dbReference type="ARBA" id="ARBA00038364"/>
    </source>
</evidence>
<dbReference type="InterPro" id="IPR053723">
    <property type="entry name" value="Secretoglobin_Domain_sf"/>
</dbReference>
<evidence type="ECO:0000256" key="3">
    <source>
        <dbReference type="ARBA" id="ARBA00022729"/>
    </source>
</evidence>
<dbReference type="InterPro" id="IPR035960">
    <property type="entry name" value="Secretoglobin_sf"/>
</dbReference>
<evidence type="ECO:0000256" key="1">
    <source>
        <dbReference type="ARBA" id="ARBA00004613"/>
    </source>
</evidence>
<dbReference type="Pfam" id="PF01099">
    <property type="entry name" value="Uteroglobin"/>
    <property type="match status" value="1"/>
</dbReference>
<dbReference type="PANTHER" id="PTHR11332:SF6">
    <property type="entry name" value="SECRETOGLOBIN FAMILY 1D MEMBER 4"/>
    <property type="match status" value="1"/>
</dbReference>
<feature type="chain" id="PRO_5039938122" evidence="5">
    <location>
        <begin position="22"/>
        <end position="146"/>
    </location>
</feature>
<reference evidence="7" key="3">
    <citation type="submission" date="2025-08" db="UniProtKB">
        <authorList>
            <consortium name="RefSeq"/>
        </authorList>
    </citation>
    <scope>IDENTIFICATION</scope>
    <source>
        <strain evidence="7">17A/GY</strain>
        <tissue evidence="7">Liver</tissue>
    </source>
</reference>
<protein>
    <submittedName>
        <fullName evidence="7">Secretoglobin family 1D member 2-like</fullName>
    </submittedName>
</protein>
<name>A0A9J7GSK0_CRIGR</name>
<dbReference type="GeneID" id="113834972"/>
<feature type="signal peptide" evidence="5">
    <location>
        <begin position="1"/>
        <end position="21"/>
    </location>
</feature>
<proteinExistence type="inferred from homology"/>
<keyword evidence="6" id="KW-1185">Reference proteome</keyword>
<dbReference type="OrthoDB" id="9535440at2759"/>
<dbReference type="Gene3D" id="1.20.920.50">
    <property type="match status" value="1"/>
</dbReference>
<comment type="subcellular location">
    <subcellularLocation>
        <location evidence="1">Secreted</location>
    </subcellularLocation>
</comment>
<evidence type="ECO:0000313" key="6">
    <source>
        <dbReference type="Proteomes" id="UP001108280"/>
    </source>
</evidence>
<reference evidence="6" key="2">
    <citation type="journal article" date="2020" name="Biotechnol. Bioeng.">
        <title>Chromosome-scale scaffolds for the Chinese hamster reference genome assembly to facilitate the study of the CHO epigenome.</title>
        <authorList>
            <person name="Hilliard W."/>
            <person name="MacDonald M."/>
            <person name="Lee K.H."/>
        </authorList>
    </citation>
    <scope>NUCLEOTIDE SEQUENCE [LARGE SCALE GENOMIC DNA]</scope>
    <source>
        <strain evidence="6">17A/GY</strain>
    </source>
</reference>
<evidence type="ECO:0000256" key="2">
    <source>
        <dbReference type="ARBA" id="ARBA00022525"/>
    </source>
</evidence>
<dbReference type="SUPFAM" id="SSF48201">
    <property type="entry name" value="Uteroglobin-like"/>
    <property type="match status" value="1"/>
</dbReference>
<dbReference type="InterPro" id="IPR016126">
    <property type="entry name" value="Secretoglobin"/>
</dbReference>
<organism evidence="6 7">
    <name type="scientific">Cricetulus griseus</name>
    <name type="common">Chinese hamster</name>
    <name type="synonym">Cricetulus barabensis griseus</name>
    <dbReference type="NCBI Taxonomy" id="10029"/>
    <lineage>
        <taxon>Eukaryota</taxon>
        <taxon>Metazoa</taxon>
        <taxon>Chordata</taxon>
        <taxon>Craniata</taxon>
        <taxon>Vertebrata</taxon>
        <taxon>Euteleostomi</taxon>
        <taxon>Mammalia</taxon>
        <taxon>Eutheria</taxon>
        <taxon>Euarchontoglires</taxon>
        <taxon>Glires</taxon>
        <taxon>Rodentia</taxon>
        <taxon>Myomorpha</taxon>
        <taxon>Muroidea</taxon>
        <taxon>Cricetidae</taxon>
        <taxon>Cricetinae</taxon>
        <taxon>Cricetulus</taxon>
    </lineage>
</organism>
<evidence type="ECO:0000313" key="7">
    <source>
        <dbReference type="RefSeq" id="XP_035297480.1"/>
    </source>
</evidence>
<dbReference type="KEGG" id="cge:113834972"/>
<dbReference type="PANTHER" id="PTHR11332">
    <property type="entry name" value="SECRETOGLOBIN FAMILY 1D"/>
    <property type="match status" value="1"/>
</dbReference>
<dbReference type="CDD" id="cd00633">
    <property type="entry name" value="Secretoglobin"/>
    <property type="match status" value="1"/>
</dbReference>
<dbReference type="Proteomes" id="UP001108280">
    <property type="component" value="Chromosome 3"/>
</dbReference>
<dbReference type="GO" id="GO:0005615">
    <property type="term" value="C:extracellular space"/>
    <property type="evidence" value="ECO:0007669"/>
    <property type="project" value="TreeGrafter"/>
</dbReference>
<sequence>MRLSLCLLLVILAVHCYEADAAMVCPAVIDESTVFLKGNEKTYEKTLKKYNPPPEAVEAKLEVKRCVDSNLSTLEKAEIAKVLVLSARSRPTAPHMFNPAAAELLKTVFPVGRIPQTSPWLLSQFLAAGTGPAQTAAYPSPEAFCP</sequence>
<reference evidence="6" key="1">
    <citation type="journal article" date="2018" name="Biotechnol. Bioeng.">
        <title>A reference genome of the Chinese hamster based on a hybrid assembly strategy.</title>
        <authorList>
            <person name="Rupp O."/>
            <person name="MacDonald M.L."/>
            <person name="Li S."/>
            <person name="Dhiman H."/>
            <person name="Polson S."/>
            <person name="Griep S."/>
            <person name="Heffner K."/>
            <person name="Hernandez I."/>
            <person name="Brinkrolf K."/>
            <person name="Jadhav V."/>
            <person name="Samoudi M."/>
            <person name="Hao H."/>
            <person name="Kingham B."/>
            <person name="Goesmann A."/>
            <person name="Betenbaugh M.J."/>
            <person name="Lewis N.E."/>
            <person name="Borth N."/>
            <person name="Lee K.H."/>
        </authorList>
    </citation>
    <scope>NUCLEOTIDE SEQUENCE [LARGE SCALE GENOMIC DNA]</scope>
    <source>
        <strain evidence="6">17A/GY</strain>
    </source>
</reference>
<keyword evidence="3 5" id="KW-0732">Signal</keyword>